<sequence length="230" mass="27114">MANLEMSEDISPILDTKIKFSKDLAYPILTSAIDNIFNSITSYQNRKSNHLLQKWKQATVHNSIIQEKQISNHMFLLTIRLSQLIRFLTGFYKKIESKAFDKMKNQMKIGRFLLETQEKQRKVAEKQKIVSGKQAQVEKEKKNIRELQAELRKIEENLEKNDKAEKEMFGRLKGVRCEDDVVREIRRLTGENSDLQDSLVSYELEFEKYIKETEKLIRNLQPGLTKTRIF</sequence>
<feature type="coiled-coil region" evidence="1">
    <location>
        <begin position="130"/>
        <end position="212"/>
    </location>
</feature>
<gene>
    <name evidence="2" type="ORF">SteCoe_22140</name>
</gene>
<dbReference type="AlphaFoldDB" id="A0A1R2BMX7"/>
<organism evidence="2 3">
    <name type="scientific">Stentor coeruleus</name>
    <dbReference type="NCBI Taxonomy" id="5963"/>
    <lineage>
        <taxon>Eukaryota</taxon>
        <taxon>Sar</taxon>
        <taxon>Alveolata</taxon>
        <taxon>Ciliophora</taxon>
        <taxon>Postciliodesmatophora</taxon>
        <taxon>Heterotrichea</taxon>
        <taxon>Heterotrichida</taxon>
        <taxon>Stentoridae</taxon>
        <taxon>Stentor</taxon>
    </lineage>
</organism>
<keyword evidence="1" id="KW-0175">Coiled coil</keyword>
<name>A0A1R2BMX7_9CILI</name>
<evidence type="ECO:0000313" key="2">
    <source>
        <dbReference type="EMBL" id="OMJ78122.1"/>
    </source>
</evidence>
<evidence type="ECO:0000256" key="1">
    <source>
        <dbReference type="SAM" id="Coils"/>
    </source>
</evidence>
<evidence type="ECO:0000313" key="3">
    <source>
        <dbReference type="Proteomes" id="UP000187209"/>
    </source>
</evidence>
<comment type="caution">
    <text evidence="2">The sequence shown here is derived from an EMBL/GenBank/DDBJ whole genome shotgun (WGS) entry which is preliminary data.</text>
</comment>
<reference evidence="2 3" key="1">
    <citation type="submission" date="2016-11" db="EMBL/GenBank/DDBJ databases">
        <title>The macronuclear genome of Stentor coeruleus: a giant cell with tiny introns.</title>
        <authorList>
            <person name="Slabodnick M."/>
            <person name="Ruby J.G."/>
            <person name="Reiff S.B."/>
            <person name="Swart E.C."/>
            <person name="Gosai S."/>
            <person name="Prabakaran S."/>
            <person name="Witkowska E."/>
            <person name="Larue G.E."/>
            <person name="Fisher S."/>
            <person name="Freeman R.M."/>
            <person name="Gunawardena J."/>
            <person name="Chu W."/>
            <person name="Stover N.A."/>
            <person name="Gregory B.D."/>
            <person name="Nowacki M."/>
            <person name="Derisi J."/>
            <person name="Roy S.W."/>
            <person name="Marshall W.F."/>
            <person name="Sood P."/>
        </authorList>
    </citation>
    <scope>NUCLEOTIDE SEQUENCE [LARGE SCALE GENOMIC DNA]</scope>
    <source>
        <strain evidence="2">WM001</strain>
    </source>
</reference>
<proteinExistence type="predicted"/>
<keyword evidence="3" id="KW-1185">Reference proteome</keyword>
<dbReference type="Proteomes" id="UP000187209">
    <property type="component" value="Unassembled WGS sequence"/>
</dbReference>
<protein>
    <submittedName>
        <fullName evidence="2">Uncharacterized protein</fullName>
    </submittedName>
</protein>
<dbReference type="EMBL" id="MPUH01000538">
    <property type="protein sequence ID" value="OMJ78122.1"/>
    <property type="molecule type" value="Genomic_DNA"/>
</dbReference>
<accession>A0A1R2BMX7</accession>